<dbReference type="EMBL" id="JABBFV010000028">
    <property type="protein sequence ID" value="NML12857.1"/>
    <property type="molecule type" value="Genomic_DNA"/>
</dbReference>
<evidence type="ECO:0000256" key="3">
    <source>
        <dbReference type="ARBA" id="ARBA00022737"/>
    </source>
</evidence>
<keyword evidence="4 5" id="KW-0012">Acyltransferase</keyword>
<dbReference type="InterPro" id="IPR011004">
    <property type="entry name" value="Trimer_LpxA-like_sf"/>
</dbReference>
<dbReference type="Gene3D" id="2.160.10.10">
    <property type="entry name" value="Hexapeptide repeat proteins"/>
    <property type="match status" value="1"/>
</dbReference>
<dbReference type="GO" id="GO:0006535">
    <property type="term" value="P:cysteine biosynthetic process from serine"/>
    <property type="evidence" value="ECO:0007669"/>
    <property type="project" value="InterPro"/>
</dbReference>
<dbReference type="InterPro" id="IPR018357">
    <property type="entry name" value="Hexapep_transf_CS"/>
</dbReference>
<gene>
    <name evidence="6" type="ORF">HHL08_22440</name>
</gene>
<evidence type="ECO:0000313" key="6">
    <source>
        <dbReference type="EMBL" id="NML12857.1"/>
    </source>
</evidence>
<reference evidence="6 7" key="1">
    <citation type="submission" date="2020-04" db="EMBL/GenBank/DDBJ databases">
        <title>Sphingobium sp. AR-3-1 isolated from Arctic soil.</title>
        <authorList>
            <person name="Dahal R.H."/>
            <person name="Chaudhary D.K."/>
        </authorList>
    </citation>
    <scope>NUCLEOTIDE SEQUENCE [LARGE SCALE GENOMIC DNA]</scope>
    <source>
        <strain evidence="6 7">AR-3-1</strain>
    </source>
</reference>
<protein>
    <recommendedName>
        <fullName evidence="5">Serine acetyltransferase</fullName>
        <ecNumber evidence="5">2.3.1.30</ecNumber>
    </recommendedName>
</protein>
<dbReference type="SUPFAM" id="SSF51161">
    <property type="entry name" value="Trimeric LpxA-like enzymes"/>
    <property type="match status" value="1"/>
</dbReference>
<dbReference type="Pfam" id="PF00132">
    <property type="entry name" value="Hexapep"/>
    <property type="match status" value="1"/>
</dbReference>
<dbReference type="GO" id="GO:0005737">
    <property type="term" value="C:cytoplasm"/>
    <property type="evidence" value="ECO:0007669"/>
    <property type="project" value="InterPro"/>
</dbReference>
<keyword evidence="2 5" id="KW-0808">Transferase</keyword>
<comment type="catalytic activity">
    <reaction evidence="5">
        <text>L-serine + acetyl-CoA = O-acetyl-L-serine + CoA</text>
        <dbReference type="Rhea" id="RHEA:24560"/>
        <dbReference type="ChEBI" id="CHEBI:33384"/>
        <dbReference type="ChEBI" id="CHEBI:57287"/>
        <dbReference type="ChEBI" id="CHEBI:57288"/>
        <dbReference type="ChEBI" id="CHEBI:58340"/>
        <dbReference type="EC" id="2.3.1.30"/>
    </reaction>
</comment>
<dbReference type="CDD" id="cd03354">
    <property type="entry name" value="LbH_SAT"/>
    <property type="match status" value="1"/>
</dbReference>
<proteinExistence type="inferred from homology"/>
<sequence length="173" mass="18676">MIRLIIEDLKTQHEGILSQGFWALLCYRLSHPRMRCRIPVVRHIWFVLNCILRKFAEMATGIMLPESAVIGRRLTIEHFGTIIIHGSVVIGDDCIIRQGVTIGNRHMDKPMSAPQLGNRVQVGAGAKVLGAISIGDDAVIGANAVVLKDVPASAVAVGIPAQIRMPKLSAAGS</sequence>
<dbReference type="AlphaFoldDB" id="A0A7X9WZU2"/>
<dbReference type="InterPro" id="IPR005881">
    <property type="entry name" value="Ser_O-AcTrfase"/>
</dbReference>
<evidence type="ECO:0000256" key="1">
    <source>
        <dbReference type="ARBA" id="ARBA00007274"/>
    </source>
</evidence>
<keyword evidence="3" id="KW-0677">Repeat</keyword>
<comment type="caution">
    <text evidence="6">The sequence shown here is derived from an EMBL/GenBank/DDBJ whole genome shotgun (WGS) entry which is preliminary data.</text>
</comment>
<evidence type="ECO:0000256" key="5">
    <source>
        <dbReference type="PIRNR" id="PIRNR000441"/>
    </source>
</evidence>
<evidence type="ECO:0000256" key="4">
    <source>
        <dbReference type="ARBA" id="ARBA00023315"/>
    </source>
</evidence>
<comment type="similarity">
    <text evidence="1 5">Belongs to the transferase hexapeptide repeat family.</text>
</comment>
<dbReference type="GO" id="GO:0009001">
    <property type="term" value="F:serine O-acetyltransferase activity"/>
    <property type="evidence" value="ECO:0007669"/>
    <property type="project" value="UniProtKB-EC"/>
</dbReference>
<dbReference type="PANTHER" id="PTHR42811">
    <property type="entry name" value="SERINE ACETYLTRANSFERASE"/>
    <property type="match status" value="1"/>
</dbReference>
<dbReference type="PIRSF" id="PIRSF000441">
    <property type="entry name" value="CysE"/>
    <property type="match status" value="1"/>
</dbReference>
<dbReference type="InterPro" id="IPR001451">
    <property type="entry name" value="Hexapep"/>
</dbReference>
<dbReference type="EC" id="2.3.1.30" evidence="5"/>
<organism evidence="6 7">
    <name type="scientific">Sphingobium psychrophilum</name>
    <dbReference type="NCBI Taxonomy" id="2728834"/>
    <lineage>
        <taxon>Bacteria</taxon>
        <taxon>Pseudomonadati</taxon>
        <taxon>Pseudomonadota</taxon>
        <taxon>Alphaproteobacteria</taxon>
        <taxon>Sphingomonadales</taxon>
        <taxon>Sphingomonadaceae</taxon>
        <taxon>Sphingobium</taxon>
    </lineage>
</organism>
<dbReference type="InterPro" id="IPR045304">
    <property type="entry name" value="LbH_SAT"/>
</dbReference>
<evidence type="ECO:0000313" key="7">
    <source>
        <dbReference type="Proteomes" id="UP000519023"/>
    </source>
</evidence>
<keyword evidence="7" id="KW-1185">Reference proteome</keyword>
<dbReference type="PROSITE" id="PS00101">
    <property type="entry name" value="HEXAPEP_TRANSFERASES"/>
    <property type="match status" value="1"/>
</dbReference>
<accession>A0A7X9WZU2</accession>
<name>A0A7X9WZU2_9SPHN</name>
<dbReference type="RefSeq" id="WP_169575189.1">
    <property type="nucleotide sequence ID" value="NZ_JABBFV010000028.1"/>
</dbReference>
<evidence type="ECO:0000256" key="2">
    <source>
        <dbReference type="ARBA" id="ARBA00022679"/>
    </source>
</evidence>
<dbReference type="Proteomes" id="UP000519023">
    <property type="component" value="Unassembled WGS sequence"/>
</dbReference>